<evidence type="ECO:0000256" key="5">
    <source>
        <dbReference type="ARBA" id="ARBA00022692"/>
    </source>
</evidence>
<dbReference type="EC" id="2.7.13.3" evidence="3"/>
<keyword evidence="10" id="KW-0902">Two-component regulatory system</keyword>
<feature type="compositionally biased region" description="Polar residues" evidence="12">
    <location>
        <begin position="1"/>
        <end position="12"/>
    </location>
</feature>
<dbReference type="Gene3D" id="3.30.565.10">
    <property type="entry name" value="Histidine kinase-like ATPase, C-terminal domain"/>
    <property type="match status" value="1"/>
</dbReference>
<evidence type="ECO:0000256" key="2">
    <source>
        <dbReference type="ARBA" id="ARBA00004141"/>
    </source>
</evidence>
<evidence type="ECO:0000313" key="17">
    <source>
        <dbReference type="Proteomes" id="UP000258707"/>
    </source>
</evidence>
<dbReference type="Pfam" id="PF08448">
    <property type="entry name" value="PAS_4"/>
    <property type="match status" value="1"/>
</dbReference>
<keyword evidence="6" id="KW-0547">Nucleotide-binding</keyword>
<evidence type="ECO:0000259" key="14">
    <source>
        <dbReference type="PROSITE" id="PS50112"/>
    </source>
</evidence>
<dbReference type="SUPFAM" id="SSF55874">
    <property type="entry name" value="ATPase domain of HSP90 chaperone/DNA topoisomerase II/histidine kinase"/>
    <property type="match status" value="1"/>
</dbReference>
<organism evidence="16 17">
    <name type="scientific">Natrarchaeobaculum sulfurireducens</name>
    <dbReference type="NCBI Taxonomy" id="2044521"/>
    <lineage>
        <taxon>Archaea</taxon>
        <taxon>Methanobacteriati</taxon>
        <taxon>Methanobacteriota</taxon>
        <taxon>Stenosarchaea group</taxon>
        <taxon>Halobacteria</taxon>
        <taxon>Halobacteriales</taxon>
        <taxon>Natrialbaceae</taxon>
        <taxon>Natrarchaeobaculum</taxon>
    </lineage>
</organism>
<evidence type="ECO:0000313" key="16">
    <source>
        <dbReference type="EMBL" id="AXR78448.1"/>
    </source>
</evidence>
<dbReference type="InterPro" id="IPR000014">
    <property type="entry name" value="PAS"/>
</dbReference>
<dbReference type="InterPro" id="IPR005467">
    <property type="entry name" value="His_kinase_dom"/>
</dbReference>
<evidence type="ECO:0000259" key="15">
    <source>
        <dbReference type="PROSITE" id="PS50113"/>
    </source>
</evidence>
<dbReference type="InterPro" id="IPR035965">
    <property type="entry name" value="PAS-like_dom_sf"/>
</dbReference>
<dbReference type="Gene3D" id="3.30.450.20">
    <property type="entry name" value="PAS domain"/>
    <property type="match status" value="2"/>
</dbReference>
<keyword evidence="5" id="KW-0812">Transmembrane</keyword>
<dbReference type="PRINTS" id="PR00344">
    <property type="entry name" value="BCTRLSENSOR"/>
</dbReference>
<dbReference type="Proteomes" id="UP000258707">
    <property type="component" value="Chromosome"/>
</dbReference>
<comment type="subcellular location">
    <subcellularLocation>
        <location evidence="2">Membrane</location>
        <topology evidence="2">Multi-pass membrane protein</topology>
    </subcellularLocation>
</comment>
<evidence type="ECO:0000256" key="1">
    <source>
        <dbReference type="ARBA" id="ARBA00000085"/>
    </source>
</evidence>
<dbReference type="GO" id="GO:0030295">
    <property type="term" value="F:protein kinase activator activity"/>
    <property type="evidence" value="ECO:0007669"/>
    <property type="project" value="TreeGrafter"/>
</dbReference>
<dbReference type="InterPro" id="IPR036890">
    <property type="entry name" value="HATPase_C_sf"/>
</dbReference>
<dbReference type="CDD" id="cd00075">
    <property type="entry name" value="HATPase"/>
    <property type="match status" value="1"/>
</dbReference>
<dbReference type="PROSITE" id="PS50113">
    <property type="entry name" value="PAC"/>
    <property type="match status" value="2"/>
</dbReference>
<evidence type="ECO:0000256" key="7">
    <source>
        <dbReference type="ARBA" id="ARBA00022777"/>
    </source>
</evidence>
<name>A0A346PG03_9EURY</name>
<dbReference type="AlphaFoldDB" id="A0A346PG03"/>
<dbReference type="PANTHER" id="PTHR42878">
    <property type="entry name" value="TWO-COMPONENT HISTIDINE KINASE"/>
    <property type="match status" value="1"/>
</dbReference>
<evidence type="ECO:0000256" key="10">
    <source>
        <dbReference type="ARBA" id="ARBA00023012"/>
    </source>
</evidence>
<dbReference type="GO" id="GO:0016020">
    <property type="term" value="C:membrane"/>
    <property type="evidence" value="ECO:0007669"/>
    <property type="project" value="UniProtKB-SubCell"/>
</dbReference>
<evidence type="ECO:0000256" key="8">
    <source>
        <dbReference type="ARBA" id="ARBA00022840"/>
    </source>
</evidence>
<keyword evidence="4" id="KW-0808">Transferase</keyword>
<evidence type="ECO:0000259" key="13">
    <source>
        <dbReference type="PROSITE" id="PS50109"/>
    </source>
</evidence>
<dbReference type="SUPFAM" id="SSF55785">
    <property type="entry name" value="PYP-like sensor domain (PAS domain)"/>
    <property type="match status" value="2"/>
</dbReference>
<dbReference type="PROSITE" id="PS50112">
    <property type="entry name" value="PAS"/>
    <property type="match status" value="2"/>
</dbReference>
<dbReference type="PROSITE" id="PS50109">
    <property type="entry name" value="HIS_KIN"/>
    <property type="match status" value="1"/>
</dbReference>
<keyword evidence="11" id="KW-0472">Membrane</keyword>
<dbReference type="Pfam" id="PF00989">
    <property type="entry name" value="PAS"/>
    <property type="match status" value="1"/>
</dbReference>
<dbReference type="Pfam" id="PF02518">
    <property type="entry name" value="HATPase_c"/>
    <property type="match status" value="1"/>
</dbReference>
<dbReference type="InterPro" id="IPR000700">
    <property type="entry name" value="PAS-assoc_C"/>
</dbReference>
<protein>
    <recommendedName>
        <fullName evidence="3">histidine kinase</fullName>
        <ecNumber evidence="3">2.7.13.3</ecNumber>
    </recommendedName>
</protein>
<evidence type="ECO:0000256" key="9">
    <source>
        <dbReference type="ARBA" id="ARBA00022989"/>
    </source>
</evidence>
<dbReference type="InterPro" id="IPR004358">
    <property type="entry name" value="Sig_transdc_His_kin-like_C"/>
</dbReference>
<evidence type="ECO:0000256" key="11">
    <source>
        <dbReference type="ARBA" id="ARBA00023136"/>
    </source>
</evidence>
<dbReference type="GO" id="GO:0000156">
    <property type="term" value="F:phosphorelay response regulator activity"/>
    <property type="evidence" value="ECO:0007669"/>
    <property type="project" value="TreeGrafter"/>
</dbReference>
<evidence type="ECO:0000256" key="3">
    <source>
        <dbReference type="ARBA" id="ARBA00012438"/>
    </source>
</evidence>
<gene>
    <name evidence="16" type="ORF">AArc1_2130</name>
</gene>
<proteinExistence type="predicted"/>
<keyword evidence="9" id="KW-1133">Transmembrane helix</keyword>
<dbReference type="PANTHER" id="PTHR42878:SF7">
    <property type="entry name" value="SENSOR HISTIDINE KINASE GLRK"/>
    <property type="match status" value="1"/>
</dbReference>
<dbReference type="RefSeq" id="WP_117364520.1">
    <property type="nucleotide sequence ID" value="NZ_CP024047.1"/>
</dbReference>
<evidence type="ECO:0000256" key="6">
    <source>
        <dbReference type="ARBA" id="ARBA00022741"/>
    </source>
</evidence>
<dbReference type="InterPro" id="IPR013656">
    <property type="entry name" value="PAS_4"/>
</dbReference>
<evidence type="ECO:0000256" key="12">
    <source>
        <dbReference type="SAM" id="MobiDB-lite"/>
    </source>
</evidence>
<feature type="domain" description="PAC" evidence="15">
    <location>
        <begin position="106"/>
        <end position="157"/>
    </location>
</feature>
<dbReference type="GO" id="GO:0004673">
    <property type="term" value="F:protein histidine kinase activity"/>
    <property type="evidence" value="ECO:0007669"/>
    <property type="project" value="UniProtKB-EC"/>
</dbReference>
<keyword evidence="8" id="KW-0067">ATP-binding</keyword>
<feature type="domain" description="PAC" evidence="15">
    <location>
        <begin position="220"/>
        <end position="278"/>
    </location>
</feature>
<dbReference type="NCBIfam" id="TIGR00229">
    <property type="entry name" value="sensory_box"/>
    <property type="match status" value="2"/>
</dbReference>
<dbReference type="KEGG" id="nan:AArc1_2130"/>
<dbReference type="SMART" id="SM00387">
    <property type="entry name" value="HATPase_c"/>
    <property type="match status" value="1"/>
</dbReference>
<dbReference type="GO" id="GO:0007234">
    <property type="term" value="P:osmosensory signaling via phosphorelay pathway"/>
    <property type="evidence" value="ECO:0007669"/>
    <property type="project" value="TreeGrafter"/>
</dbReference>
<sequence length="493" mass="54421">MTNTERPGSGDSNGRDGDQLASPLAPYDEPGFFRHLAANTSEGILTIDEDSTIVFANPAIKDVLGYTPDELIGSSKMILIPPRLRDAHAAGLEAYLRTGEKHIDWDGIELPALHKDGHEIPVLVSLREHDENGDSRLFTGLFRDLSARKERERQFEAVFNNTYQFTGLTDVDGTVLEANGAALSFAGLERSEVVGKPLWESYWFQLSDRAKRVAREAVEQARTGAFFRDEVRVQGAERTAIIDFSVRPVTDQNGEAQLLIPEGRDITDLKLREQHLQVIHRLLRHNLRNDLNIVKGFAETLTEELEVDRHREYAAEIDATASRLLDASETAKTLASATFGTAHYQEETKMVPVLERVVDNFSAQNPEVTITLACINVEDPTVLADDRLETAFVELVENAAEHTVNSDPVVTLEVCDHGTDVAVHILDNGPGIPCSEQTGIFNDEPVTQIDHGSGLGLWLVALVIDDYGGSLEYRPRDGGGSRVIVVLPAREDE</sequence>
<dbReference type="GeneID" id="37638916"/>
<dbReference type="InterPro" id="IPR013767">
    <property type="entry name" value="PAS_fold"/>
</dbReference>
<dbReference type="InterPro" id="IPR003594">
    <property type="entry name" value="HATPase_dom"/>
</dbReference>
<dbReference type="SMART" id="SM00091">
    <property type="entry name" value="PAS"/>
    <property type="match status" value="2"/>
</dbReference>
<feature type="domain" description="PAS" evidence="14">
    <location>
        <begin position="151"/>
        <end position="221"/>
    </location>
</feature>
<dbReference type="GO" id="GO:0005524">
    <property type="term" value="F:ATP binding"/>
    <property type="evidence" value="ECO:0007669"/>
    <property type="project" value="UniProtKB-KW"/>
</dbReference>
<keyword evidence="7 16" id="KW-0418">Kinase</keyword>
<dbReference type="EMBL" id="CP024047">
    <property type="protein sequence ID" value="AXR78448.1"/>
    <property type="molecule type" value="Genomic_DNA"/>
</dbReference>
<feature type="domain" description="Histidine kinase" evidence="13">
    <location>
        <begin position="282"/>
        <end position="491"/>
    </location>
</feature>
<evidence type="ECO:0000256" key="4">
    <source>
        <dbReference type="ARBA" id="ARBA00022679"/>
    </source>
</evidence>
<dbReference type="InterPro" id="IPR050351">
    <property type="entry name" value="BphY/WalK/GraS-like"/>
</dbReference>
<feature type="domain" description="PAS" evidence="14">
    <location>
        <begin position="29"/>
        <end position="99"/>
    </location>
</feature>
<dbReference type="CDD" id="cd00130">
    <property type="entry name" value="PAS"/>
    <property type="match status" value="2"/>
</dbReference>
<accession>A0A346PG03</accession>
<reference evidence="17" key="1">
    <citation type="submission" date="2017-10" db="EMBL/GenBank/DDBJ databases">
        <title>Phenotypic and genomic properties of facultatively anaerobic sulfur-reducing natronoarchaea from hypersaline soda lakes.</title>
        <authorList>
            <person name="Sorokin D.Y."/>
            <person name="Kublanov I.V."/>
            <person name="Roman P."/>
            <person name="Sinninghe Damste J.S."/>
            <person name="Golyshin P.N."/>
            <person name="Rojo D."/>
            <person name="Ciordia S."/>
            <person name="Mena Md.C."/>
            <person name="Ferrer M."/>
            <person name="Messina E."/>
            <person name="Smedile F."/>
            <person name="La Spada G."/>
            <person name="La Cono V."/>
            <person name="Yakimov M.M."/>
        </authorList>
    </citation>
    <scope>NUCLEOTIDE SEQUENCE [LARGE SCALE GENOMIC DNA]</scope>
    <source>
        <strain evidence="17">AArc1</strain>
    </source>
</reference>
<comment type="catalytic activity">
    <reaction evidence="1">
        <text>ATP + protein L-histidine = ADP + protein N-phospho-L-histidine.</text>
        <dbReference type="EC" id="2.7.13.3"/>
    </reaction>
</comment>
<feature type="region of interest" description="Disordered" evidence="12">
    <location>
        <begin position="1"/>
        <end position="24"/>
    </location>
</feature>